<dbReference type="InterPro" id="IPR000683">
    <property type="entry name" value="Gfo/Idh/MocA-like_OxRdtase_N"/>
</dbReference>
<dbReference type="EMBL" id="WJJP01000740">
    <property type="protein sequence ID" value="MBD3327467.1"/>
    <property type="molecule type" value="Genomic_DNA"/>
</dbReference>
<dbReference type="InterPro" id="IPR050984">
    <property type="entry name" value="Gfo/Idh/MocA_domain"/>
</dbReference>
<dbReference type="Proteomes" id="UP000649604">
    <property type="component" value="Unassembled WGS sequence"/>
</dbReference>
<reference evidence="5" key="1">
    <citation type="submission" date="2019-11" db="EMBL/GenBank/DDBJ databases">
        <title>Microbial mats filling the niche in hypersaline microbial mats.</title>
        <authorList>
            <person name="Wong H.L."/>
            <person name="Macleod F.I."/>
            <person name="White R.A. III"/>
            <person name="Burns B.P."/>
        </authorList>
    </citation>
    <scope>NUCLEOTIDE SEQUENCE</scope>
    <source>
        <strain evidence="5">Rbin_158</strain>
    </source>
</reference>
<dbReference type="Pfam" id="PF01408">
    <property type="entry name" value="GFO_IDH_MocA"/>
    <property type="match status" value="1"/>
</dbReference>
<evidence type="ECO:0000256" key="2">
    <source>
        <dbReference type="ARBA" id="ARBA00023002"/>
    </source>
</evidence>
<dbReference type="Gene3D" id="3.30.360.10">
    <property type="entry name" value="Dihydrodipicolinate Reductase, domain 2"/>
    <property type="match status" value="1"/>
</dbReference>
<gene>
    <name evidence="5" type="ORF">GF339_22975</name>
</gene>
<dbReference type="SUPFAM" id="SSF55347">
    <property type="entry name" value="Glyceraldehyde-3-phosphate dehydrogenase-like, C-terminal domain"/>
    <property type="match status" value="1"/>
</dbReference>
<dbReference type="GO" id="GO:0000166">
    <property type="term" value="F:nucleotide binding"/>
    <property type="evidence" value="ECO:0007669"/>
    <property type="project" value="InterPro"/>
</dbReference>
<dbReference type="InterPro" id="IPR036291">
    <property type="entry name" value="NAD(P)-bd_dom_sf"/>
</dbReference>
<comment type="similarity">
    <text evidence="1">Belongs to the Gfo/Idh/MocA family.</text>
</comment>
<evidence type="ECO:0000313" key="5">
    <source>
        <dbReference type="EMBL" id="MBD3327467.1"/>
    </source>
</evidence>
<dbReference type="Pfam" id="PF22725">
    <property type="entry name" value="GFO_IDH_MocA_C3"/>
    <property type="match status" value="1"/>
</dbReference>
<dbReference type="SUPFAM" id="SSF51735">
    <property type="entry name" value="NAD(P)-binding Rossmann-fold domains"/>
    <property type="match status" value="1"/>
</dbReference>
<keyword evidence="2" id="KW-0560">Oxidoreductase</keyword>
<feature type="domain" description="Gfo/Idh/MocA-like oxidoreductase N-terminal" evidence="3">
    <location>
        <begin position="5"/>
        <end position="123"/>
    </location>
</feature>
<feature type="domain" description="GFO/IDH/MocA-like oxidoreductase" evidence="4">
    <location>
        <begin position="133"/>
        <end position="249"/>
    </location>
</feature>
<evidence type="ECO:0000259" key="4">
    <source>
        <dbReference type="Pfam" id="PF22725"/>
    </source>
</evidence>
<dbReference type="GO" id="GO:0016491">
    <property type="term" value="F:oxidoreductase activity"/>
    <property type="evidence" value="ECO:0007669"/>
    <property type="project" value="UniProtKB-KW"/>
</dbReference>
<organism evidence="5 6">
    <name type="scientific">candidate division KSB3 bacterium</name>
    <dbReference type="NCBI Taxonomy" id="2044937"/>
    <lineage>
        <taxon>Bacteria</taxon>
        <taxon>candidate division KSB3</taxon>
    </lineage>
</organism>
<sequence length="329" mass="36820">MAKVKWGIISTAKIAREHVIPGMKMGTSSEVYAIASRDLARAQAVAKELSIPKVYGSYEELFADPEVQVVYNPLPNHLHVEWSIKAAEAGKHVLCEKPLGVDAEDAQKLVKACRNHGVLLMEAFMYRMHPQWKMAKRYVAEGKIGELRAIQVFFSYMNLDPQNIRNRADYAGSGGLMDIGCYPISVSRFIFDAEPKRVVSLVERDPKLGIDRLTSAIMEFEQGQATFTCSTQLTPYQRVNIFGTEGRFEIEIPFNAPEYSPTNVYYEHDGTIEPITIDTCHQYQIECDLFSQAILEGTAVPTPPDDAVANMKVIDALFRSGKSGTWETV</sequence>
<dbReference type="PANTHER" id="PTHR22604:SF105">
    <property type="entry name" value="TRANS-1,2-DIHYDROBENZENE-1,2-DIOL DEHYDROGENASE"/>
    <property type="match status" value="1"/>
</dbReference>
<accession>A0A9D5K027</accession>
<name>A0A9D5K027_9BACT</name>
<evidence type="ECO:0000256" key="1">
    <source>
        <dbReference type="ARBA" id="ARBA00010928"/>
    </source>
</evidence>
<evidence type="ECO:0000313" key="6">
    <source>
        <dbReference type="Proteomes" id="UP000649604"/>
    </source>
</evidence>
<dbReference type="Gene3D" id="3.40.50.720">
    <property type="entry name" value="NAD(P)-binding Rossmann-like Domain"/>
    <property type="match status" value="1"/>
</dbReference>
<dbReference type="PANTHER" id="PTHR22604">
    <property type="entry name" value="OXIDOREDUCTASES"/>
    <property type="match status" value="1"/>
</dbReference>
<comment type="caution">
    <text evidence="5">The sequence shown here is derived from an EMBL/GenBank/DDBJ whole genome shotgun (WGS) entry which is preliminary data.</text>
</comment>
<proteinExistence type="inferred from homology"/>
<dbReference type="InterPro" id="IPR055170">
    <property type="entry name" value="GFO_IDH_MocA-like_dom"/>
</dbReference>
<dbReference type="AlphaFoldDB" id="A0A9D5K027"/>
<evidence type="ECO:0000259" key="3">
    <source>
        <dbReference type="Pfam" id="PF01408"/>
    </source>
</evidence>
<protein>
    <submittedName>
        <fullName evidence="5">Gfo/Idh/MocA family oxidoreductase</fullName>
    </submittedName>
</protein>